<dbReference type="InterPro" id="IPR001509">
    <property type="entry name" value="Epimerase_deHydtase"/>
</dbReference>
<proteinExistence type="predicted"/>
<evidence type="ECO:0000313" key="2">
    <source>
        <dbReference type="EMBL" id="MCT8973523.1"/>
    </source>
</evidence>
<dbReference type="RefSeq" id="WP_261617086.1">
    <property type="nucleotide sequence ID" value="NZ_JALIDZ010000007.1"/>
</dbReference>
<evidence type="ECO:0000313" key="3">
    <source>
        <dbReference type="Proteomes" id="UP001320898"/>
    </source>
</evidence>
<dbReference type="Pfam" id="PF01370">
    <property type="entry name" value="Epimerase"/>
    <property type="match status" value="1"/>
</dbReference>
<sequence length="308" mass="32898">MRRVVVTGASGLLGGYVARAVSDDAEVIGLDARPPAVPGDIAHVTASILDPDALEAAFAGADAVIHIAAAANIGSGTPGQIIDLNVKGSWCVLEAARRANVRRVVLCSSDSVMGNTVWKDHFWCPQALPVNEAHPVRPADPYALSKLLAEEAGRSFARRGLEIIALRPVFILFPSMMGEVLARHADPDGYVGPCAGGHAPAGGGPCWHHVDPRDVAEAFRLALRVDWRGYEAFYLAAPSTLHPLPTLDRIAQAFGGLPERIDSDVYAANPHAPMFDTRAARRRLGWRARHDLRADVLGAVPTEDRRSG</sequence>
<dbReference type="InterPro" id="IPR050177">
    <property type="entry name" value="Lipid_A_modif_metabolic_enz"/>
</dbReference>
<evidence type="ECO:0000259" key="1">
    <source>
        <dbReference type="Pfam" id="PF01370"/>
    </source>
</evidence>
<name>A0AAW5R3T5_9HYPH</name>
<dbReference type="PANTHER" id="PTHR43245">
    <property type="entry name" value="BIFUNCTIONAL POLYMYXIN RESISTANCE PROTEIN ARNA"/>
    <property type="match status" value="1"/>
</dbReference>
<dbReference type="AlphaFoldDB" id="A0AAW5R3T5"/>
<organism evidence="2 3">
    <name type="scientific">Microbaculum marinisediminis</name>
    <dbReference type="NCBI Taxonomy" id="2931392"/>
    <lineage>
        <taxon>Bacteria</taxon>
        <taxon>Pseudomonadati</taxon>
        <taxon>Pseudomonadota</taxon>
        <taxon>Alphaproteobacteria</taxon>
        <taxon>Hyphomicrobiales</taxon>
        <taxon>Tepidamorphaceae</taxon>
        <taxon>Microbaculum</taxon>
    </lineage>
</organism>
<gene>
    <name evidence="2" type="ORF">MUB46_16795</name>
</gene>
<accession>A0AAW5R3T5</accession>
<reference evidence="2 3" key="1">
    <citation type="submission" date="2022-04" db="EMBL/GenBank/DDBJ databases">
        <authorList>
            <person name="Ye Y.-Q."/>
            <person name="Du Z.-J."/>
        </authorList>
    </citation>
    <scope>NUCLEOTIDE SEQUENCE [LARGE SCALE GENOMIC DNA]</scope>
    <source>
        <strain evidence="2 3">A6E488</strain>
    </source>
</reference>
<dbReference type="Gene3D" id="3.40.50.720">
    <property type="entry name" value="NAD(P)-binding Rossmann-like Domain"/>
    <property type="match status" value="1"/>
</dbReference>
<dbReference type="SUPFAM" id="SSF51735">
    <property type="entry name" value="NAD(P)-binding Rossmann-fold domains"/>
    <property type="match status" value="1"/>
</dbReference>
<protein>
    <submittedName>
        <fullName evidence="2">NAD(P)-dependent oxidoreductase</fullName>
    </submittedName>
</protein>
<feature type="domain" description="NAD-dependent epimerase/dehydratase" evidence="1">
    <location>
        <begin position="4"/>
        <end position="174"/>
    </location>
</feature>
<dbReference type="Proteomes" id="UP001320898">
    <property type="component" value="Unassembled WGS sequence"/>
</dbReference>
<dbReference type="InterPro" id="IPR036291">
    <property type="entry name" value="NAD(P)-bd_dom_sf"/>
</dbReference>
<keyword evidence="3" id="KW-1185">Reference proteome</keyword>
<dbReference type="PANTHER" id="PTHR43245:SF55">
    <property type="entry name" value="NAD(P)-BINDING DOMAIN-CONTAINING PROTEIN"/>
    <property type="match status" value="1"/>
</dbReference>
<comment type="caution">
    <text evidence="2">The sequence shown here is derived from an EMBL/GenBank/DDBJ whole genome shotgun (WGS) entry which is preliminary data.</text>
</comment>
<dbReference type="EMBL" id="JALIDZ010000007">
    <property type="protein sequence ID" value="MCT8973523.1"/>
    <property type="molecule type" value="Genomic_DNA"/>
</dbReference>